<accession>A0ABR2UN31</accession>
<reference evidence="4 5" key="1">
    <citation type="journal article" date="2024" name="J. Plant Pathol.">
        <title>Sequence and assembly of the genome of Seiridium unicorne, isolate CBS 538.82, causal agent of cypress canker disease.</title>
        <authorList>
            <person name="Scali E."/>
            <person name="Rocca G.D."/>
            <person name="Danti R."/>
            <person name="Garbelotto M."/>
            <person name="Barberini S."/>
            <person name="Baroncelli R."/>
            <person name="Emiliani G."/>
        </authorList>
    </citation>
    <scope>NUCLEOTIDE SEQUENCE [LARGE SCALE GENOMIC DNA]</scope>
    <source>
        <strain evidence="4 5">BM-138-508</strain>
    </source>
</reference>
<evidence type="ECO:0000256" key="1">
    <source>
        <dbReference type="SAM" id="MobiDB-lite"/>
    </source>
</evidence>
<feature type="region of interest" description="Disordered" evidence="1">
    <location>
        <begin position="392"/>
        <end position="462"/>
    </location>
</feature>
<feature type="compositionally biased region" description="Pro residues" evidence="1">
    <location>
        <begin position="396"/>
        <end position="405"/>
    </location>
</feature>
<keyword evidence="2" id="KW-0812">Transmembrane</keyword>
<evidence type="ECO:0000256" key="2">
    <source>
        <dbReference type="SAM" id="Phobius"/>
    </source>
</evidence>
<feature type="region of interest" description="Disordered" evidence="1">
    <location>
        <begin position="329"/>
        <end position="378"/>
    </location>
</feature>
<feature type="signal peptide" evidence="3">
    <location>
        <begin position="1"/>
        <end position="18"/>
    </location>
</feature>
<keyword evidence="2" id="KW-1133">Transmembrane helix</keyword>
<comment type="caution">
    <text evidence="4">The sequence shown here is derived from an EMBL/GenBank/DDBJ whole genome shotgun (WGS) entry which is preliminary data.</text>
</comment>
<keyword evidence="3" id="KW-0732">Signal</keyword>
<name>A0ABR2UN31_9PEZI</name>
<feature type="transmembrane region" description="Helical" evidence="2">
    <location>
        <begin position="232"/>
        <end position="255"/>
    </location>
</feature>
<feature type="compositionally biased region" description="Polar residues" evidence="1">
    <location>
        <begin position="429"/>
        <end position="441"/>
    </location>
</feature>
<keyword evidence="5" id="KW-1185">Reference proteome</keyword>
<keyword evidence="2" id="KW-0472">Membrane</keyword>
<gene>
    <name evidence="4" type="ORF">SUNI508_09815</name>
</gene>
<dbReference type="Proteomes" id="UP001408356">
    <property type="component" value="Unassembled WGS sequence"/>
</dbReference>
<evidence type="ECO:0000313" key="5">
    <source>
        <dbReference type="Proteomes" id="UP001408356"/>
    </source>
</evidence>
<proteinExistence type="predicted"/>
<sequence>MFLFILACLLLCRAYVAALQVSPGSTCANICLDNPESDPMNASSSSTTVADIACNDDDYQSSSKGIKFKNCLECLQKSTNVSGAENDVSWFLYNLRYSVDVCVYGFPNATESVSSPCDIDYACQPLKTALETNSLDPEKATEFDYCDADGGKFSGAQVDACIQCFDSSSNQAYMANFITALKAGCQQRPEAGVLLGLSGSPFTDSLVNITSPPSNETASSGSDSPTAMTTGAIVGIAVGASLLFLGGTALFWVYYHKQKHLYGNDFDSQYDPRVGNKSISPPMVGGFNSIDTSDQSHFSDYELKAQQAYNNNADYYDSIEKEMQTRRPQYAFDPNKPGSGPSGALPTHPAYINRALSRNSSRDPSPQPPRPIKSNKPDSYALATYLSAAEDALKLPGPPPGPPPATLARGSSPQPRRGSLPRPLHGRTPSDSSVHSSTRMTALQPPPPPPPRQTKVPSISLPSVPRIRIPKKYSPPKIQIEGATPVAEQGEVLPIGLEISNPVIEHDRRFVENPFGAGRMANQPPGPPQVVEQKVVDRRPRAFIEEVPIHTGKSSMYG</sequence>
<protein>
    <submittedName>
        <fullName evidence="4">LPXTG-domain-containing protein</fullName>
    </submittedName>
</protein>
<organism evidence="4 5">
    <name type="scientific">Seiridium unicorne</name>
    <dbReference type="NCBI Taxonomy" id="138068"/>
    <lineage>
        <taxon>Eukaryota</taxon>
        <taxon>Fungi</taxon>
        <taxon>Dikarya</taxon>
        <taxon>Ascomycota</taxon>
        <taxon>Pezizomycotina</taxon>
        <taxon>Sordariomycetes</taxon>
        <taxon>Xylariomycetidae</taxon>
        <taxon>Amphisphaeriales</taxon>
        <taxon>Sporocadaceae</taxon>
        <taxon>Seiridium</taxon>
    </lineage>
</organism>
<feature type="chain" id="PRO_5045398445" evidence="3">
    <location>
        <begin position="19"/>
        <end position="558"/>
    </location>
</feature>
<evidence type="ECO:0000256" key="3">
    <source>
        <dbReference type="SAM" id="SignalP"/>
    </source>
</evidence>
<dbReference type="EMBL" id="JARVKF010000409">
    <property type="protein sequence ID" value="KAK9416042.1"/>
    <property type="molecule type" value="Genomic_DNA"/>
</dbReference>
<evidence type="ECO:0000313" key="4">
    <source>
        <dbReference type="EMBL" id="KAK9416042.1"/>
    </source>
</evidence>